<evidence type="ECO:0000259" key="1">
    <source>
        <dbReference type="PROSITE" id="PS50943"/>
    </source>
</evidence>
<dbReference type="RefSeq" id="WP_179714377.1">
    <property type="nucleotide sequence ID" value="NZ_JBEPMQ010000014.1"/>
</dbReference>
<evidence type="ECO:0000313" key="2">
    <source>
        <dbReference type="EMBL" id="SNX75301.1"/>
    </source>
</evidence>
<organism evidence="2 3">
    <name type="scientific">Bacillus oleivorans</name>
    <dbReference type="NCBI Taxonomy" id="1448271"/>
    <lineage>
        <taxon>Bacteria</taxon>
        <taxon>Bacillati</taxon>
        <taxon>Bacillota</taxon>
        <taxon>Bacilli</taxon>
        <taxon>Bacillales</taxon>
        <taxon>Bacillaceae</taxon>
        <taxon>Bacillus</taxon>
    </lineage>
</organism>
<dbReference type="Proteomes" id="UP000219546">
    <property type="component" value="Unassembled WGS sequence"/>
</dbReference>
<dbReference type="AlphaFoldDB" id="A0A285D651"/>
<evidence type="ECO:0000313" key="3">
    <source>
        <dbReference type="Proteomes" id="UP000219546"/>
    </source>
</evidence>
<dbReference type="CDD" id="cd00093">
    <property type="entry name" value="HTH_XRE"/>
    <property type="match status" value="1"/>
</dbReference>
<dbReference type="SUPFAM" id="SSF47413">
    <property type="entry name" value="lambda repressor-like DNA-binding domains"/>
    <property type="match status" value="1"/>
</dbReference>
<name>A0A285D651_9BACI</name>
<dbReference type="SMART" id="SM00530">
    <property type="entry name" value="HTH_XRE"/>
    <property type="match status" value="1"/>
</dbReference>
<keyword evidence="3" id="KW-1185">Reference proteome</keyword>
<proteinExistence type="predicted"/>
<dbReference type="InterPro" id="IPR010982">
    <property type="entry name" value="Lambda_DNA-bd_dom_sf"/>
</dbReference>
<dbReference type="Gene3D" id="1.10.260.40">
    <property type="entry name" value="lambda repressor-like DNA-binding domains"/>
    <property type="match status" value="1"/>
</dbReference>
<dbReference type="PROSITE" id="PS50943">
    <property type="entry name" value="HTH_CROC1"/>
    <property type="match status" value="1"/>
</dbReference>
<dbReference type="InterPro" id="IPR001387">
    <property type="entry name" value="Cro/C1-type_HTH"/>
</dbReference>
<accession>A0A285D651</accession>
<dbReference type="EMBL" id="OAOP01000011">
    <property type="protein sequence ID" value="SNX75301.1"/>
    <property type="molecule type" value="Genomic_DNA"/>
</dbReference>
<dbReference type="GO" id="GO:0003677">
    <property type="term" value="F:DNA binding"/>
    <property type="evidence" value="ECO:0007669"/>
    <property type="project" value="InterPro"/>
</dbReference>
<protein>
    <submittedName>
        <fullName evidence="2">Putative transcriptional regulator</fullName>
    </submittedName>
</protein>
<dbReference type="Pfam" id="PF01381">
    <property type="entry name" value="HTH_3"/>
    <property type="match status" value="1"/>
</dbReference>
<sequence>MKPITNTAKFKIKIIEAGISQTELAEEFKVSKQTVNGWVAGRIAPTLNTALRIAKRLNCSVNDLWEYNPES</sequence>
<feature type="domain" description="HTH cro/C1-type" evidence="1">
    <location>
        <begin position="16"/>
        <end position="64"/>
    </location>
</feature>
<reference evidence="2 3" key="1">
    <citation type="submission" date="2017-08" db="EMBL/GenBank/DDBJ databases">
        <authorList>
            <person name="de Groot N.N."/>
        </authorList>
    </citation>
    <scope>NUCLEOTIDE SEQUENCE [LARGE SCALE GENOMIC DNA]</scope>
    <source>
        <strain evidence="2 3">JC228</strain>
    </source>
</reference>
<gene>
    <name evidence="2" type="ORF">SAMN05877753_111141</name>
</gene>